<dbReference type="Proteomes" id="UP000199045">
    <property type="component" value="Unassembled WGS sequence"/>
</dbReference>
<dbReference type="EMBL" id="FNBN01000009">
    <property type="protein sequence ID" value="SDH17320.1"/>
    <property type="molecule type" value="Genomic_DNA"/>
</dbReference>
<reference evidence="3" key="1">
    <citation type="submission" date="2016-10" db="EMBL/GenBank/DDBJ databases">
        <authorList>
            <person name="Varghese N."/>
            <person name="Submissions S."/>
        </authorList>
    </citation>
    <scope>NUCLEOTIDE SEQUENCE [LARGE SCALE GENOMIC DNA]</scope>
    <source>
        <strain evidence="3">DSM 527</strain>
    </source>
</reference>
<organism evidence="2 3">
    <name type="scientific">Chitinophaga filiformis</name>
    <name type="common">Myxococcus filiformis</name>
    <name type="synonym">Flexibacter filiformis</name>
    <dbReference type="NCBI Taxonomy" id="104663"/>
    <lineage>
        <taxon>Bacteria</taxon>
        <taxon>Pseudomonadati</taxon>
        <taxon>Bacteroidota</taxon>
        <taxon>Chitinophagia</taxon>
        <taxon>Chitinophagales</taxon>
        <taxon>Chitinophagaceae</taxon>
        <taxon>Chitinophaga</taxon>
    </lineage>
</organism>
<feature type="chain" id="PRO_5011523527" evidence="1">
    <location>
        <begin position="28"/>
        <end position="68"/>
    </location>
</feature>
<feature type="signal peptide" evidence="1">
    <location>
        <begin position="1"/>
        <end position="27"/>
    </location>
</feature>
<evidence type="ECO:0000313" key="3">
    <source>
        <dbReference type="Proteomes" id="UP000199045"/>
    </source>
</evidence>
<dbReference type="RefSeq" id="WP_089836954.1">
    <property type="nucleotide sequence ID" value="NZ_FNBN01000009.1"/>
</dbReference>
<accession>A0A1G8AAB6</accession>
<sequence length="68" mass="7344">MKRSLMLFGIAVTAIVLFVSGSSSGSACQDDHHGLRGKCRITVVGGVYHYDCVSAINPDETNCTYYVE</sequence>
<evidence type="ECO:0000313" key="2">
    <source>
        <dbReference type="EMBL" id="SDH17320.1"/>
    </source>
</evidence>
<dbReference type="STRING" id="104663.SAMN04488121_109164"/>
<dbReference type="PROSITE" id="PS51257">
    <property type="entry name" value="PROKAR_LIPOPROTEIN"/>
    <property type="match status" value="1"/>
</dbReference>
<name>A0A1G8AAB6_CHIFI</name>
<proteinExistence type="predicted"/>
<dbReference type="AlphaFoldDB" id="A0A1G8AAB6"/>
<evidence type="ECO:0000256" key="1">
    <source>
        <dbReference type="SAM" id="SignalP"/>
    </source>
</evidence>
<protein>
    <submittedName>
        <fullName evidence="2">Uncharacterized protein</fullName>
    </submittedName>
</protein>
<gene>
    <name evidence="2" type="ORF">SAMN04488121_109164</name>
</gene>
<dbReference type="OrthoDB" id="676254at2"/>
<keyword evidence="1" id="KW-0732">Signal</keyword>